<dbReference type="SUPFAM" id="SSF111369">
    <property type="entry name" value="HlyD-like secretion proteins"/>
    <property type="match status" value="1"/>
</dbReference>
<feature type="domain" description="CusB-like beta-barrel" evidence="4">
    <location>
        <begin position="196"/>
        <end position="269"/>
    </location>
</feature>
<keyword evidence="7" id="KW-1185">Reference proteome</keyword>
<evidence type="ECO:0000259" key="3">
    <source>
        <dbReference type="Pfam" id="PF25917"/>
    </source>
</evidence>
<accession>A0A443Z5X2</accession>
<dbReference type="Pfam" id="PF25989">
    <property type="entry name" value="YknX_C"/>
    <property type="match status" value="1"/>
</dbReference>
<organism evidence="6 7">
    <name type="scientific">Pseudidiomarina gelatinasegens</name>
    <dbReference type="NCBI Taxonomy" id="2487740"/>
    <lineage>
        <taxon>Bacteria</taxon>
        <taxon>Pseudomonadati</taxon>
        <taxon>Pseudomonadota</taxon>
        <taxon>Gammaproteobacteria</taxon>
        <taxon>Alteromonadales</taxon>
        <taxon>Idiomarinaceae</taxon>
        <taxon>Pseudidiomarina</taxon>
    </lineage>
</organism>
<proteinExistence type="inferred from homology"/>
<feature type="coiled-coil region" evidence="2">
    <location>
        <begin position="96"/>
        <end position="123"/>
    </location>
</feature>
<dbReference type="AlphaFoldDB" id="A0A443Z5X2"/>
<dbReference type="Gene3D" id="2.40.50.100">
    <property type="match status" value="1"/>
</dbReference>
<evidence type="ECO:0000259" key="4">
    <source>
        <dbReference type="Pfam" id="PF25954"/>
    </source>
</evidence>
<reference evidence="6 7" key="1">
    <citation type="submission" date="2018-12" db="EMBL/GenBank/DDBJ databases">
        <authorList>
            <person name="Li A."/>
            <person name="Zhang M."/>
            <person name="Zhu H."/>
        </authorList>
    </citation>
    <scope>NUCLEOTIDE SEQUENCE [LARGE SCALE GENOMIC DNA]</scope>
    <source>
        <strain evidence="6 7">R04H25</strain>
    </source>
</reference>
<evidence type="ECO:0000256" key="2">
    <source>
        <dbReference type="SAM" id="Coils"/>
    </source>
</evidence>
<evidence type="ECO:0000259" key="5">
    <source>
        <dbReference type="Pfam" id="PF25989"/>
    </source>
</evidence>
<sequence>MQLFNRFVIIGSFIVISLGAPLSAYGQQWGGGDRAALVVMQPVGFERVQRNVESVGYAEALRSVALYPAVGDLVLSVNFKPGDRIEAGDVLVRLDDRQQQVDLERARIQLEDAERTVKRLTTSRQQGAISQSELDVAVTARDLLKVAVREAEVAYEDRQVRAPFAGVVGITDVEAGDRITEQTMITTLDQRDELYIDFNAPEVAIELLQQDAELIVRPWTSRNTDIPAEIIDIDSRVDVTNRTIRVRAKIDNSNDLWRPGMSFRVALAYQGDSYAVVPEAALMWSADGAYVWVEKEGKAQRVEVNIQQRLEGRILVTGNLQLGDNLIVEGVQSIRSGQAVRDVTDAESES</sequence>
<dbReference type="GO" id="GO:0015562">
    <property type="term" value="F:efflux transmembrane transporter activity"/>
    <property type="evidence" value="ECO:0007669"/>
    <property type="project" value="TreeGrafter"/>
</dbReference>
<dbReference type="InterPro" id="IPR058637">
    <property type="entry name" value="YknX-like_C"/>
</dbReference>
<dbReference type="EMBL" id="RSFE01000002">
    <property type="protein sequence ID" value="RWU12178.1"/>
    <property type="molecule type" value="Genomic_DNA"/>
</dbReference>
<dbReference type="NCBIfam" id="TIGR01730">
    <property type="entry name" value="RND_mfp"/>
    <property type="match status" value="1"/>
</dbReference>
<dbReference type="Gene3D" id="2.40.30.170">
    <property type="match status" value="1"/>
</dbReference>
<evidence type="ECO:0000313" key="7">
    <source>
        <dbReference type="Proteomes" id="UP000288789"/>
    </source>
</evidence>
<dbReference type="RefSeq" id="WP_128351544.1">
    <property type="nucleotide sequence ID" value="NZ_RSFE01000002.1"/>
</dbReference>
<dbReference type="Gene3D" id="1.10.287.470">
    <property type="entry name" value="Helix hairpin bin"/>
    <property type="match status" value="1"/>
</dbReference>
<evidence type="ECO:0000256" key="1">
    <source>
        <dbReference type="ARBA" id="ARBA00009477"/>
    </source>
</evidence>
<dbReference type="Proteomes" id="UP000288789">
    <property type="component" value="Unassembled WGS sequence"/>
</dbReference>
<dbReference type="Gene3D" id="2.40.420.20">
    <property type="match status" value="1"/>
</dbReference>
<feature type="domain" description="YknX-like C-terminal permuted SH3-like" evidence="5">
    <location>
        <begin position="276"/>
        <end position="341"/>
    </location>
</feature>
<protein>
    <submittedName>
        <fullName evidence="6">Efflux RND transporter periplasmic adaptor subunit</fullName>
    </submittedName>
</protein>
<keyword evidence="2" id="KW-0175">Coiled coil</keyword>
<comment type="similarity">
    <text evidence="1">Belongs to the membrane fusion protein (MFP) (TC 8.A.1) family.</text>
</comment>
<dbReference type="Pfam" id="PF25954">
    <property type="entry name" value="Beta-barrel_RND_2"/>
    <property type="match status" value="1"/>
</dbReference>
<feature type="domain" description="Multidrug resistance protein MdtA-like barrel-sandwich hybrid" evidence="3">
    <location>
        <begin position="63"/>
        <end position="181"/>
    </location>
</feature>
<dbReference type="PANTHER" id="PTHR30469:SF16">
    <property type="entry name" value="HAE1 FAMILY EFFLUX PUMP MFP COMPONENT"/>
    <property type="match status" value="1"/>
</dbReference>
<dbReference type="InterPro" id="IPR058625">
    <property type="entry name" value="MdtA-like_BSH"/>
</dbReference>
<name>A0A443Z5X2_9GAMM</name>
<dbReference type="PANTHER" id="PTHR30469">
    <property type="entry name" value="MULTIDRUG RESISTANCE PROTEIN MDTA"/>
    <property type="match status" value="1"/>
</dbReference>
<dbReference type="InterPro" id="IPR058792">
    <property type="entry name" value="Beta-barrel_RND_2"/>
</dbReference>
<dbReference type="InterPro" id="IPR006143">
    <property type="entry name" value="RND_pump_MFP"/>
</dbReference>
<dbReference type="OrthoDB" id="9806939at2"/>
<dbReference type="GO" id="GO:1990281">
    <property type="term" value="C:efflux pump complex"/>
    <property type="evidence" value="ECO:0007669"/>
    <property type="project" value="TreeGrafter"/>
</dbReference>
<dbReference type="Pfam" id="PF25917">
    <property type="entry name" value="BSH_RND"/>
    <property type="match status" value="1"/>
</dbReference>
<comment type="caution">
    <text evidence="6">The sequence shown here is derived from an EMBL/GenBank/DDBJ whole genome shotgun (WGS) entry which is preliminary data.</text>
</comment>
<gene>
    <name evidence="6" type="ORF">EGC76_03050</name>
</gene>
<evidence type="ECO:0000313" key="6">
    <source>
        <dbReference type="EMBL" id="RWU12178.1"/>
    </source>
</evidence>